<dbReference type="CDD" id="cd22231">
    <property type="entry name" value="RHH_NikR_HicB-like"/>
    <property type="match status" value="1"/>
</dbReference>
<dbReference type="InterPro" id="IPR010985">
    <property type="entry name" value="Ribbon_hlx_hlx"/>
</dbReference>
<protein>
    <submittedName>
        <fullName evidence="1">Uncharacterized protein</fullName>
    </submittedName>
</protein>
<dbReference type="Pfam" id="PF11848">
    <property type="entry name" value="DUF3368"/>
    <property type="match status" value="1"/>
</dbReference>
<dbReference type="Proteomes" id="UP000240322">
    <property type="component" value="Unassembled WGS sequence"/>
</dbReference>
<reference evidence="1 2" key="1">
    <citation type="submission" date="2017-04" db="EMBL/GenBank/DDBJ databases">
        <title>Novel microbial lineages endemic to geothermal iron-oxide mats fill important gaps in the evolutionary history of Archaea.</title>
        <authorList>
            <person name="Jay Z.J."/>
            <person name="Beam J.P."/>
            <person name="Dlakic M."/>
            <person name="Rusch D.B."/>
            <person name="Kozubal M.A."/>
            <person name="Inskeep W.P."/>
        </authorList>
    </citation>
    <scope>NUCLEOTIDE SEQUENCE [LARGE SCALE GENOMIC DNA]</scope>
    <source>
        <strain evidence="1">OSP_D</strain>
    </source>
</reference>
<sequence length="270" mass="29520">MPTTIEIDGYLEQKLDVLVSTGLYATKTEAVRDAIRRLVQQVDIVSILMNMYRKGKVSLGYCAEASDLSFDETLLVMQKKGYRPRLGVDELGFVEKEVRTLDSADSVVFEGFTLGVLGDCLGDKMFSGKPWRVQITQHQVEHLRLEIRRGVLSKLNNGVVFVTGIRSVDEFASQNAISKGEAASILAASKSGSPLAADDEKVRLTAERAGVTVVGSVSIVLYLLARDFINEQEALASYERLLGLGYYLPLSPAELSNKKLSERVLGLVGG</sequence>
<dbReference type="GO" id="GO:0006355">
    <property type="term" value="P:regulation of DNA-templated transcription"/>
    <property type="evidence" value="ECO:0007669"/>
    <property type="project" value="InterPro"/>
</dbReference>
<comment type="caution">
    <text evidence="1">The sequence shown here is derived from an EMBL/GenBank/DDBJ whole genome shotgun (WGS) entry which is preliminary data.</text>
</comment>
<dbReference type="AlphaFoldDB" id="A0A2R6AYZ7"/>
<proteinExistence type="predicted"/>
<organism evidence="1 2">
    <name type="scientific">Candidatus Marsarchaeota G2 archaeon OSP_D</name>
    <dbReference type="NCBI Taxonomy" id="1978157"/>
    <lineage>
        <taxon>Archaea</taxon>
        <taxon>Candidatus Marsarchaeota</taxon>
        <taxon>Candidatus Marsarchaeota group 2</taxon>
    </lineage>
</organism>
<name>A0A2R6AYZ7_9ARCH</name>
<evidence type="ECO:0000313" key="1">
    <source>
        <dbReference type="EMBL" id="PSN91605.1"/>
    </source>
</evidence>
<dbReference type="SUPFAM" id="SSF47598">
    <property type="entry name" value="Ribbon-helix-helix"/>
    <property type="match status" value="1"/>
</dbReference>
<dbReference type="EMBL" id="NEXE01000022">
    <property type="protein sequence ID" value="PSN91605.1"/>
    <property type="molecule type" value="Genomic_DNA"/>
</dbReference>
<accession>A0A2R6AYZ7</accession>
<evidence type="ECO:0000313" key="2">
    <source>
        <dbReference type="Proteomes" id="UP000240322"/>
    </source>
</evidence>
<dbReference type="InterPro" id="IPR021799">
    <property type="entry name" value="PIN-like_prokaryotic"/>
</dbReference>
<gene>
    <name evidence="1" type="ORF">B9Q03_03850</name>
</gene>